<proteinExistence type="predicted"/>
<evidence type="ECO:0000313" key="1">
    <source>
        <dbReference type="EMBL" id="SVD67765.1"/>
    </source>
</evidence>
<organism evidence="1">
    <name type="scientific">marine metagenome</name>
    <dbReference type="NCBI Taxonomy" id="408172"/>
    <lineage>
        <taxon>unclassified sequences</taxon>
        <taxon>metagenomes</taxon>
        <taxon>ecological metagenomes</taxon>
    </lineage>
</organism>
<feature type="non-terminal residue" evidence="1">
    <location>
        <position position="25"/>
    </location>
</feature>
<sequence>MKIMFWRGFGGSDILYNRLNMRFLK</sequence>
<dbReference type="AlphaFoldDB" id="A0A382XAZ1"/>
<protein>
    <submittedName>
        <fullName evidence="1">Uncharacterized protein</fullName>
    </submittedName>
</protein>
<name>A0A382XAZ1_9ZZZZ</name>
<gene>
    <name evidence="1" type="ORF">METZ01_LOCUS420619</name>
</gene>
<reference evidence="1" key="1">
    <citation type="submission" date="2018-05" db="EMBL/GenBank/DDBJ databases">
        <authorList>
            <person name="Lanie J.A."/>
            <person name="Ng W.-L."/>
            <person name="Kazmierczak K.M."/>
            <person name="Andrzejewski T.M."/>
            <person name="Davidsen T.M."/>
            <person name="Wayne K.J."/>
            <person name="Tettelin H."/>
            <person name="Glass J.I."/>
            <person name="Rusch D."/>
            <person name="Podicherti R."/>
            <person name="Tsui H.-C.T."/>
            <person name="Winkler M.E."/>
        </authorList>
    </citation>
    <scope>NUCLEOTIDE SEQUENCE</scope>
</reference>
<dbReference type="EMBL" id="UINC01166036">
    <property type="protein sequence ID" value="SVD67765.1"/>
    <property type="molecule type" value="Genomic_DNA"/>
</dbReference>
<accession>A0A382XAZ1</accession>